<feature type="chain" id="PRO_5042239237" description="Calmodulin" evidence="3">
    <location>
        <begin position="20"/>
        <end position="305"/>
    </location>
</feature>
<keyword evidence="2" id="KW-0472">Membrane</keyword>
<evidence type="ECO:0000313" key="5">
    <source>
        <dbReference type="Proteomes" id="UP001224775"/>
    </source>
</evidence>
<reference evidence="4" key="1">
    <citation type="submission" date="2023-06" db="EMBL/GenBank/DDBJ databases">
        <title>Survivors Of The Sea: Transcriptome response of Skeletonema marinoi to long-term dormancy.</title>
        <authorList>
            <person name="Pinder M.I.M."/>
            <person name="Kourtchenko O."/>
            <person name="Robertson E.K."/>
            <person name="Larsson T."/>
            <person name="Maumus F."/>
            <person name="Osuna-Cruz C.M."/>
            <person name="Vancaester E."/>
            <person name="Stenow R."/>
            <person name="Vandepoele K."/>
            <person name="Ploug H."/>
            <person name="Bruchert V."/>
            <person name="Godhe A."/>
            <person name="Topel M."/>
        </authorList>
    </citation>
    <scope>NUCLEOTIDE SEQUENCE</scope>
    <source>
        <strain evidence="4">R05AC</strain>
    </source>
</reference>
<feature type="region of interest" description="Disordered" evidence="1">
    <location>
        <begin position="191"/>
        <end position="228"/>
    </location>
</feature>
<evidence type="ECO:0000313" key="4">
    <source>
        <dbReference type="EMBL" id="KAK1747009.1"/>
    </source>
</evidence>
<dbReference type="AlphaFoldDB" id="A0AAD8YI67"/>
<evidence type="ECO:0000256" key="3">
    <source>
        <dbReference type="SAM" id="SignalP"/>
    </source>
</evidence>
<keyword evidence="3" id="KW-0732">Signal</keyword>
<evidence type="ECO:0000256" key="1">
    <source>
        <dbReference type="SAM" id="MobiDB-lite"/>
    </source>
</evidence>
<evidence type="ECO:0008006" key="6">
    <source>
        <dbReference type="Google" id="ProtNLM"/>
    </source>
</evidence>
<feature type="transmembrane region" description="Helical" evidence="2">
    <location>
        <begin position="235"/>
        <end position="257"/>
    </location>
</feature>
<feature type="region of interest" description="Disordered" evidence="1">
    <location>
        <begin position="35"/>
        <end position="69"/>
    </location>
</feature>
<protein>
    <recommendedName>
        <fullName evidence="6">Calmodulin</fullName>
    </recommendedName>
</protein>
<comment type="caution">
    <text evidence="4">The sequence shown here is derived from an EMBL/GenBank/DDBJ whole genome shotgun (WGS) entry which is preliminary data.</text>
</comment>
<dbReference type="Proteomes" id="UP001224775">
    <property type="component" value="Unassembled WGS sequence"/>
</dbReference>
<sequence length="305" mass="32852">MMNYLTFLLALTIFGGADAKNLRVSNAASKSSSEDIPVISSSRRKLQSSSEDIPTISSSRKLQSSSSEDIPTISSSRMLLTQAEIDSCYAIMDSTAVDDAINKDGYVEFLNLLAFGYLTENGITSFDDLSQSLKFAWNTLTCQCVQMGGADDCCAAGRANLFVEGADGEPVSEEQTNFLNDICSTAMTTLGSEGWENPPPGEMPKPTDDDTEEIEQELPAQPTNPAPETLTPGQIVGMSVGIPLLFILLLLGTLYFCRDKEYKPEEGEEEDDELADLDKEVMNDEDSAVGTVLTAEASTVVGSQL</sequence>
<dbReference type="EMBL" id="JATAAI010000003">
    <property type="protein sequence ID" value="KAK1747009.1"/>
    <property type="molecule type" value="Genomic_DNA"/>
</dbReference>
<proteinExistence type="predicted"/>
<gene>
    <name evidence="4" type="ORF">QTG54_002353</name>
</gene>
<keyword evidence="2" id="KW-1133">Transmembrane helix</keyword>
<name>A0AAD8YI67_9STRA</name>
<keyword evidence="5" id="KW-1185">Reference proteome</keyword>
<organism evidence="4 5">
    <name type="scientific">Skeletonema marinoi</name>
    <dbReference type="NCBI Taxonomy" id="267567"/>
    <lineage>
        <taxon>Eukaryota</taxon>
        <taxon>Sar</taxon>
        <taxon>Stramenopiles</taxon>
        <taxon>Ochrophyta</taxon>
        <taxon>Bacillariophyta</taxon>
        <taxon>Coscinodiscophyceae</taxon>
        <taxon>Thalassiosirophycidae</taxon>
        <taxon>Thalassiosirales</taxon>
        <taxon>Skeletonemataceae</taxon>
        <taxon>Skeletonema</taxon>
        <taxon>Skeletonema marinoi-dohrnii complex</taxon>
    </lineage>
</organism>
<keyword evidence="2" id="KW-0812">Transmembrane</keyword>
<feature type="signal peptide" evidence="3">
    <location>
        <begin position="1"/>
        <end position="19"/>
    </location>
</feature>
<accession>A0AAD8YI67</accession>
<evidence type="ECO:0000256" key="2">
    <source>
        <dbReference type="SAM" id="Phobius"/>
    </source>
</evidence>